<dbReference type="SUPFAM" id="SSF53756">
    <property type="entry name" value="UDP-Glycosyltransferase/glycogen phosphorylase"/>
    <property type="match status" value="1"/>
</dbReference>
<name>A0A1T5BDI5_9SPHI</name>
<dbReference type="AlphaFoldDB" id="A0A1T5BDI5"/>
<keyword evidence="3" id="KW-0808">Transferase</keyword>
<dbReference type="InterPro" id="IPR001296">
    <property type="entry name" value="Glyco_trans_1"/>
</dbReference>
<dbReference type="GO" id="GO:0016757">
    <property type="term" value="F:glycosyltransferase activity"/>
    <property type="evidence" value="ECO:0007669"/>
    <property type="project" value="InterPro"/>
</dbReference>
<reference evidence="4" key="1">
    <citation type="submission" date="2017-02" db="EMBL/GenBank/DDBJ databases">
        <authorList>
            <person name="Varghese N."/>
            <person name="Submissions S."/>
        </authorList>
    </citation>
    <scope>NUCLEOTIDE SEQUENCE [LARGE SCALE GENOMIC DNA]</scope>
    <source>
        <strain evidence="4">DSM 24091</strain>
    </source>
</reference>
<gene>
    <name evidence="3" type="ORF">SAMN05660841_00559</name>
</gene>
<evidence type="ECO:0000313" key="4">
    <source>
        <dbReference type="Proteomes" id="UP000190150"/>
    </source>
</evidence>
<dbReference type="Pfam" id="PF13439">
    <property type="entry name" value="Glyco_transf_4"/>
    <property type="match status" value="1"/>
</dbReference>
<dbReference type="RefSeq" id="WP_079640989.1">
    <property type="nucleotide sequence ID" value="NZ_FUZF01000002.1"/>
</dbReference>
<proteinExistence type="predicted"/>
<dbReference type="Gene3D" id="3.40.50.2000">
    <property type="entry name" value="Glycogen Phosphorylase B"/>
    <property type="match status" value="2"/>
</dbReference>
<dbReference type="Pfam" id="PF00534">
    <property type="entry name" value="Glycos_transf_1"/>
    <property type="match status" value="1"/>
</dbReference>
<dbReference type="InterPro" id="IPR050194">
    <property type="entry name" value="Glycosyltransferase_grp1"/>
</dbReference>
<dbReference type="OrthoDB" id="9787111at2"/>
<dbReference type="InterPro" id="IPR028098">
    <property type="entry name" value="Glyco_trans_4-like_N"/>
</dbReference>
<dbReference type="PANTHER" id="PTHR45947">
    <property type="entry name" value="SULFOQUINOVOSYL TRANSFERASE SQD2"/>
    <property type="match status" value="1"/>
</dbReference>
<dbReference type="Proteomes" id="UP000190150">
    <property type="component" value="Unassembled WGS sequence"/>
</dbReference>
<accession>A0A1T5BDI5</accession>
<dbReference type="STRING" id="1513896.SAMN05660841_00559"/>
<keyword evidence="4" id="KW-1185">Reference proteome</keyword>
<organism evidence="3 4">
    <name type="scientific">Sphingobacterium nematocida</name>
    <dbReference type="NCBI Taxonomy" id="1513896"/>
    <lineage>
        <taxon>Bacteria</taxon>
        <taxon>Pseudomonadati</taxon>
        <taxon>Bacteroidota</taxon>
        <taxon>Sphingobacteriia</taxon>
        <taxon>Sphingobacteriales</taxon>
        <taxon>Sphingobacteriaceae</taxon>
        <taxon>Sphingobacterium</taxon>
    </lineage>
</organism>
<dbReference type="PANTHER" id="PTHR45947:SF13">
    <property type="entry name" value="TRANSFERASE"/>
    <property type="match status" value="1"/>
</dbReference>
<protein>
    <submittedName>
        <fullName evidence="3">Glycosyltransferase involved in cell wall bisynthesis</fullName>
    </submittedName>
</protein>
<evidence type="ECO:0000313" key="3">
    <source>
        <dbReference type="EMBL" id="SKB44903.1"/>
    </source>
</evidence>
<evidence type="ECO:0000259" key="2">
    <source>
        <dbReference type="Pfam" id="PF13439"/>
    </source>
</evidence>
<dbReference type="EMBL" id="FUZF01000002">
    <property type="protein sequence ID" value="SKB44903.1"/>
    <property type="molecule type" value="Genomic_DNA"/>
</dbReference>
<dbReference type="CDD" id="cd03801">
    <property type="entry name" value="GT4_PimA-like"/>
    <property type="match status" value="1"/>
</dbReference>
<feature type="domain" description="Glycosyl transferase family 1" evidence="1">
    <location>
        <begin position="202"/>
        <end position="354"/>
    </location>
</feature>
<evidence type="ECO:0000259" key="1">
    <source>
        <dbReference type="Pfam" id="PF00534"/>
    </source>
</evidence>
<sequence length="389" mass="44609">MRILLIHNFYQHRGGEDTVVQQEAEQLSKGNLIKTITTKNSTGLKGLCQFLLYPFNIWKAKQIMKDVLAFKPDIVHIHNVHYALGPWIIHTLKKKGIPVVMTLHNFRLICPSATLFLKDRLFTNSLNEDFPWTAVKDKVLDNSFIKTFVTAFVYWWHKKIGTWSQIDQFLVLSEFSKNIFIQSKLGLTENYFVVKPNFATVNQLNEKKFENFFLYIGRLSPEKGILQLLEAVTKTSYPLKIFGTGPLEKEVVQIVQDHPNIEFLGFQSSDILRQNMEKASALVVPSVCYEGMPMTILEAYGLGTPVLSSNIGILQEMVVPLYTGLHFDPYSSNSIQETLTQWIDLSSQEKEIMSKNCITIYTEKYTATKNIDLLLKIYKTAIDHNANKQ</sequence>
<feature type="domain" description="Glycosyltransferase subfamily 4-like N-terminal" evidence="2">
    <location>
        <begin position="49"/>
        <end position="139"/>
    </location>
</feature>